<dbReference type="FunFam" id="3.40.50.150:FF:000222">
    <property type="entry name" value="Ribosomal RNA small subunit methyltransferase A"/>
    <property type="match status" value="1"/>
</dbReference>
<dbReference type="PROSITE" id="PS51689">
    <property type="entry name" value="SAM_RNA_A_N6_MT"/>
    <property type="match status" value="1"/>
</dbReference>
<name>A0A7W8D3M5_9GAMM</name>
<comment type="subcellular location">
    <subcellularLocation>
        <location evidence="7">Cytoplasm</location>
    </subcellularLocation>
</comment>
<dbReference type="AlphaFoldDB" id="A0A7W8D3M5"/>
<reference evidence="10 11" key="1">
    <citation type="submission" date="2020-08" db="EMBL/GenBank/DDBJ databases">
        <title>Genomic Encyclopedia of Type Strains, Phase IV (KMG-IV): sequencing the most valuable type-strain genomes for metagenomic binning, comparative biology and taxonomic classification.</title>
        <authorList>
            <person name="Goeker M."/>
        </authorList>
    </citation>
    <scope>NUCLEOTIDE SEQUENCE [LARGE SCALE GENOMIC DNA]</scope>
    <source>
        <strain evidence="10 11">DSM 24163</strain>
    </source>
</reference>
<evidence type="ECO:0000256" key="8">
    <source>
        <dbReference type="PROSITE-ProRule" id="PRU01026"/>
    </source>
</evidence>
<dbReference type="EC" id="2.1.1.182" evidence="7"/>
<dbReference type="GO" id="GO:0003723">
    <property type="term" value="F:RNA binding"/>
    <property type="evidence" value="ECO:0007669"/>
    <property type="project" value="UniProtKB-UniRule"/>
</dbReference>
<dbReference type="HAMAP" id="MF_00607">
    <property type="entry name" value="16SrRNA_methyltr_A"/>
    <property type="match status" value="1"/>
</dbReference>
<comment type="catalytic activity">
    <reaction evidence="7">
        <text>adenosine(1518)/adenosine(1519) in 16S rRNA + 4 S-adenosyl-L-methionine = N(6)-dimethyladenosine(1518)/N(6)-dimethyladenosine(1519) in 16S rRNA + 4 S-adenosyl-L-homocysteine + 4 H(+)</text>
        <dbReference type="Rhea" id="RHEA:19609"/>
        <dbReference type="Rhea" id="RHEA-COMP:10232"/>
        <dbReference type="Rhea" id="RHEA-COMP:10233"/>
        <dbReference type="ChEBI" id="CHEBI:15378"/>
        <dbReference type="ChEBI" id="CHEBI:57856"/>
        <dbReference type="ChEBI" id="CHEBI:59789"/>
        <dbReference type="ChEBI" id="CHEBI:74411"/>
        <dbReference type="ChEBI" id="CHEBI:74493"/>
        <dbReference type="EC" id="2.1.1.182"/>
    </reaction>
</comment>
<sequence>MSDHHAKKQLGQHFLHDAAIIDRIVRAIDPRPGERIVEIGPGQGALTIPLLRRHGALTVIEFDRDLLPGLARIDAESGALEVVNADVLTVDFTQLARGSRMRLVGNLPYNISSPILFHALDHAGAIADMHFMLQKEVVDRMAAEPGSKVYGRLSVMLQAFAQVTPLFDVPPGAFRPPPKVDSAVVRVVPRAPGSIGVHDARLFAEVVKAAFSQRRKTLRNALAPLADADTLRACGVDPGARAEDVAVPRFVALGNALAQRRSGTMTRG</sequence>
<evidence type="ECO:0000259" key="9">
    <source>
        <dbReference type="SMART" id="SM00650"/>
    </source>
</evidence>
<keyword evidence="4 7" id="KW-0808">Transferase</keyword>
<feature type="binding site" evidence="7 8">
    <location>
        <position position="86"/>
    </location>
    <ligand>
        <name>S-adenosyl-L-methionine</name>
        <dbReference type="ChEBI" id="CHEBI:59789"/>
    </ligand>
</feature>
<evidence type="ECO:0000256" key="5">
    <source>
        <dbReference type="ARBA" id="ARBA00022691"/>
    </source>
</evidence>
<evidence type="ECO:0000313" key="11">
    <source>
        <dbReference type="Proteomes" id="UP000521199"/>
    </source>
</evidence>
<comment type="caution">
    <text evidence="10">The sequence shown here is derived from an EMBL/GenBank/DDBJ whole genome shotgun (WGS) entry which is preliminary data.</text>
</comment>
<feature type="binding site" evidence="7 8">
    <location>
        <position position="13"/>
    </location>
    <ligand>
        <name>S-adenosyl-L-methionine</name>
        <dbReference type="ChEBI" id="CHEBI:59789"/>
    </ligand>
</feature>
<feature type="binding site" evidence="7 8">
    <location>
        <position position="40"/>
    </location>
    <ligand>
        <name>S-adenosyl-L-methionine</name>
        <dbReference type="ChEBI" id="CHEBI:59789"/>
    </ligand>
</feature>
<dbReference type="Pfam" id="PF00398">
    <property type="entry name" value="RrnaAD"/>
    <property type="match status" value="1"/>
</dbReference>
<evidence type="ECO:0000313" key="10">
    <source>
        <dbReference type="EMBL" id="MBB5207284.1"/>
    </source>
</evidence>
<evidence type="ECO:0000256" key="3">
    <source>
        <dbReference type="ARBA" id="ARBA00022603"/>
    </source>
</evidence>
<evidence type="ECO:0000256" key="7">
    <source>
        <dbReference type="HAMAP-Rule" id="MF_00607"/>
    </source>
</evidence>
<evidence type="ECO:0000256" key="4">
    <source>
        <dbReference type="ARBA" id="ARBA00022679"/>
    </source>
</evidence>
<keyword evidence="3 7" id="KW-0489">Methyltransferase</keyword>
<dbReference type="GO" id="GO:0052908">
    <property type="term" value="F:16S rRNA (adenine(1518)-N(6)/adenine(1519)-N(6))-dimethyltransferase activity"/>
    <property type="evidence" value="ECO:0007669"/>
    <property type="project" value="UniProtKB-EC"/>
</dbReference>
<feature type="binding site" evidence="7 8">
    <location>
        <position position="106"/>
    </location>
    <ligand>
        <name>S-adenosyl-L-methionine</name>
        <dbReference type="ChEBI" id="CHEBI:59789"/>
    </ligand>
</feature>
<dbReference type="PANTHER" id="PTHR11727">
    <property type="entry name" value="DIMETHYLADENOSINE TRANSFERASE"/>
    <property type="match status" value="1"/>
</dbReference>
<dbReference type="FunFam" id="1.10.8.100:FF:000001">
    <property type="entry name" value="Ribosomal RNA small subunit methyltransferase A"/>
    <property type="match status" value="1"/>
</dbReference>
<keyword evidence="11" id="KW-1185">Reference proteome</keyword>
<dbReference type="SUPFAM" id="SSF53335">
    <property type="entry name" value="S-adenosyl-L-methionine-dependent methyltransferases"/>
    <property type="match status" value="1"/>
</dbReference>
<dbReference type="GO" id="GO:0005829">
    <property type="term" value="C:cytosol"/>
    <property type="evidence" value="ECO:0007669"/>
    <property type="project" value="TreeGrafter"/>
</dbReference>
<comment type="similarity">
    <text evidence="7">Belongs to the class I-like SAM-binding methyltransferase superfamily. rRNA adenine N(6)-methyltransferase family. RsmA subfamily.</text>
</comment>
<organism evidence="10 11">
    <name type="scientific">Chiayiivirga flava</name>
    <dbReference type="NCBI Taxonomy" id="659595"/>
    <lineage>
        <taxon>Bacteria</taxon>
        <taxon>Pseudomonadati</taxon>
        <taxon>Pseudomonadota</taxon>
        <taxon>Gammaproteobacteria</taxon>
        <taxon>Lysobacterales</taxon>
        <taxon>Lysobacteraceae</taxon>
        <taxon>Chiayiivirga</taxon>
    </lineage>
</organism>
<dbReference type="Gene3D" id="3.40.50.150">
    <property type="entry name" value="Vaccinia Virus protein VP39"/>
    <property type="match status" value="1"/>
</dbReference>
<evidence type="ECO:0000256" key="6">
    <source>
        <dbReference type="ARBA" id="ARBA00022884"/>
    </source>
</evidence>
<dbReference type="RefSeq" id="WP_183959798.1">
    <property type="nucleotide sequence ID" value="NZ_JACHHP010000001.1"/>
</dbReference>
<feature type="binding site" evidence="7 8">
    <location>
        <position position="15"/>
    </location>
    <ligand>
        <name>S-adenosyl-L-methionine</name>
        <dbReference type="ChEBI" id="CHEBI:59789"/>
    </ligand>
</feature>
<dbReference type="InterPro" id="IPR011530">
    <property type="entry name" value="rRNA_adenine_dimethylase"/>
</dbReference>
<dbReference type="PROSITE" id="PS01131">
    <property type="entry name" value="RRNA_A_DIMETH"/>
    <property type="match status" value="1"/>
</dbReference>
<dbReference type="Proteomes" id="UP000521199">
    <property type="component" value="Unassembled WGS sequence"/>
</dbReference>
<dbReference type="EMBL" id="JACHHP010000001">
    <property type="protein sequence ID" value="MBB5207284.1"/>
    <property type="molecule type" value="Genomic_DNA"/>
</dbReference>
<feature type="domain" description="Ribosomal RNA adenine methylase transferase N-terminal" evidence="9">
    <location>
        <begin position="20"/>
        <end position="191"/>
    </location>
</feature>
<keyword evidence="2 7" id="KW-0698">rRNA processing</keyword>
<evidence type="ECO:0000256" key="2">
    <source>
        <dbReference type="ARBA" id="ARBA00022552"/>
    </source>
</evidence>
<keyword evidence="6 7" id="KW-0694">RNA-binding</keyword>
<gene>
    <name evidence="7" type="primary">rsmA</name>
    <name evidence="7" type="synonym">ksgA</name>
    <name evidence="10" type="ORF">HNQ52_000800</name>
</gene>
<comment type="function">
    <text evidence="7">Specifically dimethylates two adjacent adenosines (A1518 and A1519) in the loop of a conserved hairpin near the 3'-end of 16S rRNA in the 30S particle. May play a critical role in biogenesis of 30S subunits.</text>
</comment>
<proteinExistence type="inferred from homology"/>
<keyword evidence="1 7" id="KW-0963">Cytoplasm</keyword>
<dbReference type="NCBIfam" id="TIGR00755">
    <property type="entry name" value="ksgA"/>
    <property type="match status" value="1"/>
</dbReference>
<dbReference type="InterPro" id="IPR020596">
    <property type="entry name" value="rRNA_Ade_Mease_Trfase_CS"/>
</dbReference>
<protein>
    <recommendedName>
        <fullName evidence="7">Ribosomal RNA small subunit methyltransferase A</fullName>
        <ecNumber evidence="7">2.1.1.182</ecNumber>
    </recommendedName>
    <alternativeName>
        <fullName evidence="7">16S rRNA (adenine(1518)-N(6)/adenine(1519)-N(6))-dimethyltransferase</fullName>
    </alternativeName>
    <alternativeName>
        <fullName evidence="7">16S rRNA dimethyladenosine transferase</fullName>
    </alternativeName>
    <alternativeName>
        <fullName evidence="7">16S rRNA dimethylase</fullName>
    </alternativeName>
    <alternativeName>
        <fullName evidence="7">S-adenosylmethionine-6-N', N'-adenosyl(rRNA) dimethyltransferase</fullName>
    </alternativeName>
</protein>
<dbReference type="InterPro" id="IPR023165">
    <property type="entry name" value="rRNA_Ade_diMease-like_C"/>
</dbReference>
<evidence type="ECO:0000256" key="1">
    <source>
        <dbReference type="ARBA" id="ARBA00022490"/>
    </source>
</evidence>
<dbReference type="InterPro" id="IPR029063">
    <property type="entry name" value="SAM-dependent_MTases_sf"/>
</dbReference>
<feature type="binding site" evidence="7 8">
    <location>
        <position position="61"/>
    </location>
    <ligand>
        <name>S-adenosyl-L-methionine</name>
        <dbReference type="ChEBI" id="CHEBI:59789"/>
    </ligand>
</feature>
<dbReference type="InterPro" id="IPR020598">
    <property type="entry name" value="rRNA_Ade_methylase_Trfase_N"/>
</dbReference>
<dbReference type="Gene3D" id="1.10.8.100">
    <property type="entry name" value="Ribosomal RNA adenine dimethylase-like, domain 2"/>
    <property type="match status" value="1"/>
</dbReference>
<keyword evidence="5 7" id="KW-0949">S-adenosyl-L-methionine</keyword>
<dbReference type="InterPro" id="IPR001737">
    <property type="entry name" value="KsgA/Erm"/>
</dbReference>
<dbReference type="PANTHER" id="PTHR11727:SF7">
    <property type="entry name" value="DIMETHYLADENOSINE TRANSFERASE-RELATED"/>
    <property type="match status" value="1"/>
</dbReference>
<dbReference type="SMART" id="SM00650">
    <property type="entry name" value="rADc"/>
    <property type="match status" value="1"/>
</dbReference>
<accession>A0A7W8D3M5</accession>